<name>A0A931FAU6_9ENTE</name>
<protein>
    <submittedName>
        <fullName evidence="1">Uncharacterized protein</fullName>
    </submittedName>
</protein>
<proteinExistence type="predicted"/>
<organism evidence="1 2">
    <name type="scientific">Enterococcus lacertideformus</name>
    <dbReference type="NCBI Taxonomy" id="2771493"/>
    <lineage>
        <taxon>Bacteria</taxon>
        <taxon>Bacillati</taxon>
        <taxon>Bacillota</taxon>
        <taxon>Bacilli</taxon>
        <taxon>Lactobacillales</taxon>
        <taxon>Enterococcaceae</taxon>
        <taxon>Enterococcus</taxon>
    </lineage>
</organism>
<sequence length="146" mass="17302">MRCRSKLRFIIIILCFIIPFFGACHSKPYAYKNVDKIHIEVRNCSILNFKGNDHTITDQTEILKIIKLVGELRKDIHREKENYYSTVVGASTYYITLYSKEKILQEYKFFLSKYLTIKDSTGETVDYYLHNSEELESYLINLTKSY</sequence>
<evidence type="ECO:0000313" key="1">
    <source>
        <dbReference type="EMBL" id="MBF8807797.1"/>
    </source>
</evidence>
<keyword evidence="2" id="KW-1185">Reference proteome</keyword>
<dbReference type="AlphaFoldDB" id="A0A931FAU6"/>
<accession>A0A931FAU6</accession>
<evidence type="ECO:0000313" key="2">
    <source>
        <dbReference type="Proteomes" id="UP000637757"/>
    </source>
</evidence>
<reference evidence="1" key="1">
    <citation type="submission" date="2020-09" db="EMBL/GenBank/DDBJ databases">
        <title>Genomic insights into the novelty and pathogenicity of a unique biofilm-forming Enterococcus sp. bacteria (Enterococcus lacertideformus) identified in reptiles.</title>
        <authorList>
            <person name="Agius J.E."/>
            <person name="Phalen D.N."/>
            <person name="Rose K."/>
            <person name="Eden J.-S."/>
        </authorList>
    </citation>
    <scope>NUCLEOTIDE SEQUENCE</scope>
    <source>
        <strain evidence="1">PHRS 0518</strain>
    </source>
</reference>
<dbReference type="Proteomes" id="UP000637757">
    <property type="component" value="Unassembled WGS sequence"/>
</dbReference>
<comment type="caution">
    <text evidence="1">The sequence shown here is derived from an EMBL/GenBank/DDBJ whole genome shotgun (WGS) entry which is preliminary data.</text>
</comment>
<dbReference type="EMBL" id="JADAKE010000014">
    <property type="protein sequence ID" value="MBF8807797.1"/>
    <property type="molecule type" value="Genomic_DNA"/>
</dbReference>
<dbReference type="PROSITE" id="PS51257">
    <property type="entry name" value="PROKAR_LIPOPROTEIN"/>
    <property type="match status" value="1"/>
</dbReference>
<gene>
    <name evidence="1" type="ORF">IC227_04815</name>
</gene>